<dbReference type="GO" id="GO:0008270">
    <property type="term" value="F:zinc ion binding"/>
    <property type="evidence" value="ECO:0007669"/>
    <property type="project" value="InterPro"/>
</dbReference>
<dbReference type="InterPro" id="IPR036875">
    <property type="entry name" value="Znf_CCHC_sf"/>
</dbReference>
<organism evidence="1 2">
    <name type="scientific">Senna tora</name>
    <dbReference type="NCBI Taxonomy" id="362788"/>
    <lineage>
        <taxon>Eukaryota</taxon>
        <taxon>Viridiplantae</taxon>
        <taxon>Streptophyta</taxon>
        <taxon>Embryophyta</taxon>
        <taxon>Tracheophyta</taxon>
        <taxon>Spermatophyta</taxon>
        <taxon>Magnoliopsida</taxon>
        <taxon>eudicotyledons</taxon>
        <taxon>Gunneridae</taxon>
        <taxon>Pentapetalae</taxon>
        <taxon>rosids</taxon>
        <taxon>fabids</taxon>
        <taxon>Fabales</taxon>
        <taxon>Fabaceae</taxon>
        <taxon>Caesalpinioideae</taxon>
        <taxon>Cassia clade</taxon>
        <taxon>Senna</taxon>
    </lineage>
</organism>
<dbReference type="Proteomes" id="UP000634136">
    <property type="component" value="Unassembled WGS sequence"/>
</dbReference>
<dbReference type="GO" id="GO:0003676">
    <property type="term" value="F:nucleic acid binding"/>
    <property type="evidence" value="ECO:0007669"/>
    <property type="project" value="InterPro"/>
</dbReference>
<dbReference type="EMBL" id="JAAIUW010000007">
    <property type="protein sequence ID" value="KAF7823447.1"/>
    <property type="molecule type" value="Genomic_DNA"/>
</dbReference>
<accession>A0A834WI07</accession>
<dbReference type="OrthoDB" id="1697529at2759"/>
<evidence type="ECO:0000313" key="2">
    <source>
        <dbReference type="Proteomes" id="UP000634136"/>
    </source>
</evidence>
<dbReference type="AlphaFoldDB" id="A0A834WI07"/>
<evidence type="ECO:0000313" key="1">
    <source>
        <dbReference type="EMBL" id="KAF7823447.1"/>
    </source>
</evidence>
<proteinExistence type="predicted"/>
<dbReference type="SUPFAM" id="SSF57756">
    <property type="entry name" value="Retrovirus zinc finger-like domains"/>
    <property type="match status" value="1"/>
</dbReference>
<sequence length="133" mass="15183">MFMRMTIANNIKTNIPQTENAKEYLKFVEKCFRTADKSLAVNLVGQGAGKTLKPKANKFKKGKTPVNAPNVERKDQKASKCHFCGKDGYFQKDCLKRKAWFEKKDKSSALVCYESNLAKVPYNTWWLDYGATT</sequence>
<reference evidence="1" key="1">
    <citation type="submission" date="2020-09" db="EMBL/GenBank/DDBJ databases">
        <title>Genome-Enabled Discovery of Anthraquinone Biosynthesis in Senna tora.</title>
        <authorList>
            <person name="Kang S.-H."/>
            <person name="Pandey R.P."/>
            <person name="Lee C.-M."/>
            <person name="Sim J.-S."/>
            <person name="Jeong J.-T."/>
            <person name="Choi B.-S."/>
            <person name="Jung M."/>
            <person name="Ginzburg D."/>
            <person name="Zhao K."/>
            <person name="Won S.Y."/>
            <person name="Oh T.-J."/>
            <person name="Yu Y."/>
            <person name="Kim N.-H."/>
            <person name="Lee O.R."/>
            <person name="Lee T.-H."/>
            <person name="Bashyal P."/>
            <person name="Kim T.-S."/>
            <person name="Lee W.-H."/>
            <person name="Kawkins C."/>
            <person name="Kim C.-K."/>
            <person name="Kim J.S."/>
            <person name="Ahn B.O."/>
            <person name="Rhee S.Y."/>
            <person name="Sohng J.K."/>
        </authorList>
    </citation>
    <scope>NUCLEOTIDE SEQUENCE</scope>
    <source>
        <tissue evidence="1">Leaf</tissue>
    </source>
</reference>
<protein>
    <submittedName>
        <fullName evidence="1">Retrovirus-related Pol polyprotein from transposon TNT 1-94</fullName>
    </submittedName>
</protein>
<comment type="caution">
    <text evidence="1">The sequence shown here is derived from an EMBL/GenBank/DDBJ whole genome shotgun (WGS) entry which is preliminary data.</text>
</comment>
<name>A0A834WI07_9FABA</name>
<keyword evidence="2" id="KW-1185">Reference proteome</keyword>
<gene>
    <name evidence="1" type="ORF">G2W53_021591</name>
</gene>